<dbReference type="FunFam" id="3.40.50.720:FF:000084">
    <property type="entry name" value="Short-chain dehydrogenase reductase"/>
    <property type="match status" value="1"/>
</dbReference>
<keyword evidence="2" id="KW-1185">Reference proteome</keyword>
<dbReference type="PANTHER" id="PTHR43975:SF2">
    <property type="entry name" value="EG:BACR7A4.14 PROTEIN-RELATED"/>
    <property type="match status" value="1"/>
</dbReference>
<evidence type="ECO:0000313" key="2">
    <source>
        <dbReference type="Proteomes" id="UP000728032"/>
    </source>
</evidence>
<dbReference type="InterPro" id="IPR036291">
    <property type="entry name" value="NAD(P)-bd_dom_sf"/>
</dbReference>
<dbReference type="PANTHER" id="PTHR43975">
    <property type="entry name" value="ZGC:101858"/>
    <property type="match status" value="1"/>
</dbReference>
<dbReference type="PRINTS" id="PR00080">
    <property type="entry name" value="SDRFAMILY"/>
</dbReference>
<gene>
    <name evidence="1" type="ORF">ONB1V03_LOCUS7715</name>
</gene>
<dbReference type="EMBL" id="CAJPVJ010004040">
    <property type="protein sequence ID" value="CAG2168224.1"/>
    <property type="molecule type" value="Genomic_DNA"/>
</dbReference>
<dbReference type="AlphaFoldDB" id="A0A7R9LYW4"/>
<dbReference type="SUPFAM" id="SSF51735">
    <property type="entry name" value="NAD(P)-binding Rossmann-fold domains"/>
    <property type="match status" value="1"/>
</dbReference>
<reference evidence="1" key="1">
    <citation type="submission" date="2020-11" db="EMBL/GenBank/DDBJ databases">
        <authorList>
            <person name="Tran Van P."/>
        </authorList>
    </citation>
    <scope>NUCLEOTIDE SEQUENCE</scope>
</reference>
<dbReference type="OrthoDB" id="6432056at2759"/>
<name>A0A7R9LYW4_9ACAR</name>
<protein>
    <submittedName>
        <fullName evidence="1">Uncharacterized protein</fullName>
    </submittedName>
</protein>
<dbReference type="Gene3D" id="3.40.50.720">
    <property type="entry name" value="NAD(P)-binding Rossmann-like Domain"/>
    <property type="match status" value="1"/>
</dbReference>
<dbReference type="PRINTS" id="PR00081">
    <property type="entry name" value="GDHRDH"/>
</dbReference>
<dbReference type="EMBL" id="OC918865">
    <property type="protein sequence ID" value="CAD7650262.1"/>
    <property type="molecule type" value="Genomic_DNA"/>
</dbReference>
<evidence type="ECO:0000313" key="1">
    <source>
        <dbReference type="EMBL" id="CAD7650262.1"/>
    </source>
</evidence>
<proteinExistence type="predicted"/>
<sequence>MMTTSRDFTGKVVLITGSSGGIGAVTAVEFARLGAQVVVTGRRKDRVSAVAKQCAEASPTGAKALEVVADVTNDDDCRRLVSETIKTFKKLDILVNSAGRGVVSSIWDGYFFDTYELSLNTNLRSVVRLTHLCVEHLEKTKGNIVNMSSVAAFKPRGLYSMTMGAMDIFTKCVALELAPKGIRANIVNTGAVKTEWLETFLNVTKAESDEIHAAIAKKYPLGRVGQPMDVTKAVLYLTSDDASFVTGSNLLVDGGALYGHSPTPT</sequence>
<dbReference type="Proteomes" id="UP000728032">
    <property type="component" value="Unassembled WGS sequence"/>
</dbReference>
<dbReference type="InterPro" id="IPR002347">
    <property type="entry name" value="SDR_fam"/>
</dbReference>
<organism evidence="1">
    <name type="scientific">Oppiella nova</name>
    <dbReference type="NCBI Taxonomy" id="334625"/>
    <lineage>
        <taxon>Eukaryota</taxon>
        <taxon>Metazoa</taxon>
        <taxon>Ecdysozoa</taxon>
        <taxon>Arthropoda</taxon>
        <taxon>Chelicerata</taxon>
        <taxon>Arachnida</taxon>
        <taxon>Acari</taxon>
        <taxon>Acariformes</taxon>
        <taxon>Sarcoptiformes</taxon>
        <taxon>Oribatida</taxon>
        <taxon>Brachypylina</taxon>
        <taxon>Oppioidea</taxon>
        <taxon>Oppiidae</taxon>
        <taxon>Oppiella</taxon>
    </lineage>
</organism>
<dbReference type="Pfam" id="PF13561">
    <property type="entry name" value="adh_short_C2"/>
    <property type="match status" value="1"/>
</dbReference>
<accession>A0A7R9LYW4</accession>